<dbReference type="PANTHER" id="PTHR35410">
    <property type="entry name" value="EXPRESSED PROTEIN"/>
    <property type="match status" value="1"/>
</dbReference>
<evidence type="ECO:0000313" key="4">
    <source>
        <dbReference type="Proteomes" id="UP000095767"/>
    </source>
</evidence>
<dbReference type="PANTHER" id="PTHR35410:SF1">
    <property type="entry name" value="EXPRESSED PROTEIN"/>
    <property type="match status" value="1"/>
</dbReference>
<keyword evidence="1" id="KW-0472">Membrane</keyword>
<keyword evidence="4" id="KW-1185">Reference proteome</keyword>
<name>A0A1E5V6M9_9POAL</name>
<feature type="transmembrane region" description="Helical" evidence="1">
    <location>
        <begin position="77"/>
        <end position="101"/>
    </location>
</feature>
<evidence type="ECO:0000313" key="3">
    <source>
        <dbReference type="EMBL" id="OEL20704.1"/>
    </source>
</evidence>
<dbReference type="AlphaFoldDB" id="A0A1E5V6M9"/>
<gene>
    <name evidence="3" type="ORF">BAE44_0018279</name>
</gene>
<feature type="domain" description="DUF7642" evidence="2">
    <location>
        <begin position="134"/>
        <end position="183"/>
    </location>
</feature>
<dbReference type="Proteomes" id="UP000095767">
    <property type="component" value="Unassembled WGS sequence"/>
</dbReference>
<dbReference type="OrthoDB" id="1930353at2759"/>
<evidence type="ECO:0000256" key="1">
    <source>
        <dbReference type="SAM" id="Phobius"/>
    </source>
</evidence>
<comment type="caution">
    <text evidence="3">The sequence shown here is derived from an EMBL/GenBank/DDBJ whole genome shotgun (WGS) entry which is preliminary data.</text>
</comment>
<dbReference type="Pfam" id="PF24649">
    <property type="entry name" value="DUF7642"/>
    <property type="match status" value="1"/>
</dbReference>
<accession>A0A1E5V6M9</accession>
<dbReference type="EMBL" id="LWDX02049833">
    <property type="protein sequence ID" value="OEL20704.1"/>
    <property type="molecule type" value="Genomic_DNA"/>
</dbReference>
<evidence type="ECO:0000259" key="2">
    <source>
        <dbReference type="Pfam" id="PF24649"/>
    </source>
</evidence>
<protein>
    <recommendedName>
        <fullName evidence="2">DUF7642 domain-containing protein</fullName>
    </recommendedName>
</protein>
<keyword evidence="1" id="KW-0812">Transmembrane</keyword>
<sequence>MAWLGAACVPSARRQQNARARPQNRMGSPDERVQVDALERHLLVGLSSNDYNRSIEDKVLHDASFAEMEDNFVKYQIAQWILLSVVLVLAWGVGLLMLLYLPIRIYVCRRDFQSRKLYLTPDAVVYKVFTRGMGYLQSFFGVYSIRIENVGVRKPPSDDVKITGVAHPNDFRKAVLVHILNTRNQNFSRKAPSDGQQSTSLNPIASNWRDTDSYGLRVLRLEEKVQARERASSWKFDTREA</sequence>
<organism evidence="3 4">
    <name type="scientific">Dichanthelium oligosanthes</name>
    <dbReference type="NCBI Taxonomy" id="888268"/>
    <lineage>
        <taxon>Eukaryota</taxon>
        <taxon>Viridiplantae</taxon>
        <taxon>Streptophyta</taxon>
        <taxon>Embryophyta</taxon>
        <taxon>Tracheophyta</taxon>
        <taxon>Spermatophyta</taxon>
        <taxon>Magnoliopsida</taxon>
        <taxon>Liliopsida</taxon>
        <taxon>Poales</taxon>
        <taxon>Poaceae</taxon>
        <taxon>PACMAD clade</taxon>
        <taxon>Panicoideae</taxon>
        <taxon>Panicodae</taxon>
        <taxon>Paniceae</taxon>
        <taxon>Dichantheliinae</taxon>
        <taxon>Dichanthelium</taxon>
    </lineage>
</organism>
<dbReference type="InterPro" id="IPR056059">
    <property type="entry name" value="DUF7642"/>
</dbReference>
<reference evidence="3 4" key="1">
    <citation type="submission" date="2016-09" db="EMBL/GenBank/DDBJ databases">
        <title>The draft genome of Dichanthelium oligosanthes: A C3 panicoid grass species.</title>
        <authorList>
            <person name="Studer A.J."/>
            <person name="Schnable J.C."/>
            <person name="Brutnell T.P."/>
        </authorList>
    </citation>
    <scope>NUCLEOTIDE SEQUENCE [LARGE SCALE GENOMIC DNA]</scope>
    <source>
        <strain evidence="4">cv. Kellogg 1175</strain>
        <tissue evidence="3">Leaf</tissue>
    </source>
</reference>
<dbReference type="STRING" id="888268.A0A1E5V6M9"/>
<keyword evidence="1" id="KW-1133">Transmembrane helix</keyword>
<proteinExistence type="predicted"/>